<dbReference type="Pfam" id="PF05653">
    <property type="entry name" value="Mg_trans_NIPA"/>
    <property type="match status" value="1"/>
</dbReference>
<evidence type="ECO:0000256" key="3">
    <source>
        <dbReference type="ARBA" id="ARBA00022989"/>
    </source>
</evidence>
<dbReference type="Gene3D" id="1.10.3730.20">
    <property type="match status" value="1"/>
</dbReference>
<feature type="transmembrane region" description="Helical" evidence="6">
    <location>
        <begin position="85"/>
        <end position="105"/>
    </location>
</feature>
<evidence type="ECO:0000256" key="6">
    <source>
        <dbReference type="SAM" id="Phobius"/>
    </source>
</evidence>
<dbReference type="GO" id="GO:0015095">
    <property type="term" value="F:magnesium ion transmembrane transporter activity"/>
    <property type="evidence" value="ECO:0007669"/>
    <property type="project" value="InterPro"/>
</dbReference>
<dbReference type="PANTHER" id="PTHR12570:SF86">
    <property type="entry name" value="ADR321CP"/>
    <property type="match status" value="1"/>
</dbReference>
<feature type="transmembrane region" description="Helical" evidence="6">
    <location>
        <begin position="112"/>
        <end position="132"/>
    </location>
</feature>
<feature type="compositionally biased region" description="Polar residues" evidence="5">
    <location>
        <begin position="387"/>
        <end position="396"/>
    </location>
</feature>
<dbReference type="FunFam" id="1.10.3730.20:FF:000012">
    <property type="entry name" value="DUF803 domain-containing protein"/>
    <property type="match status" value="1"/>
</dbReference>
<keyword evidence="8" id="KW-1185">Reference proteome</keyword>
<comment type="subcellular location">
    <subcellularLocation>
        <location evidence="1">Membrane</location>
        <topology evidence="1">Multi-pass membrane protein</topology>
    </subcellularLocation>
</comment>
<dbReference type="InterPro" id="IPR037185">
    <property type="entry name" value="EmrE-like"/>
</dbReference>
<accession>A0AA43TSK8</accession>
<sequence length="554" mass="61171">MPTLGDLSPQGSIALGILVGLLSTSVQSIGLTLQRKSHILEDEKDPSEYRRPPFKRRRWQLGMLMFLVSNLVGSTVQLTTLPLPVLSTLQAAGLAFNSICASLILGEPFTRWSFGGTVLVCIGAVLIAIFGAIGEPAHNLNQLLNLLQRRQFIIWMVCTGIVVIAIIALAKLSKYLRPWAKHNPRMRFFRGMAYGAVSGILSAHTLLVAKSAVELVVRTIAGENQFTRWEFWVIILGLVGFGLSQLFYMHRGLKLCSTSVLYPFMFCVYNIVAIIDGLIYFNQLDRLSLPHSLLVSCIPSHLPAPQANRKKIALGTVILLLGVFALSWRLNSDPTSRQPVSQNPLTPGLGMIDDERTDTDGTVTPDGDEESALLDKESPLPAREPRTPTSTNNHLLNITRLRRKGLTESEEIWRELEDDSPSPMTPFSQYRRSSLRSTSSPSTKRNSRFDLPDLEEDGQGDPSERSGLLTRSGTGRTYRTLHHGRRRSTPGSEARRRRSGSSSQAALGGWWKMKWWKDGKGEKVKDKGKGKESDGARGSAGRGDEERGEGGSNT</sequence>
<feature type="transmembrane region" description="Helical" evidence="6">
    <location>
        <begin position="59"/>
        <end position="79"/>
    </location>
</feature>
<feature type="compositionally biased region" description="Basic and acidic residues" evidence="5">
    <location>
        <begin position="373"/>
        <end position="386"/>
    </location>
</feature>
<dbReference type="PANTHER" id="PTHR12570">
    <property type="match status" value="1"/>
</dbReference>
<protein>
    <submittedName>
        <fullName evidence="7">Uncharacterized protein</fullName>
    </submittedName>
</protein>
<dbReference type="InterPro" id="IPR008521">
    <property type="entry name" value="Mg_trans_NIPA"/>
</dbReference>
<feature type="region of interest" description="Disordered" evidence="5">
    <location>
        <begin position="414"/>
        <end position="554"/>
    </location>
</feature>
<gene>
    <name evidence="7" type="ORF">OHK93_000462</name>
</gene>
<evidence type="ECO:0000256" key="4">
    <source>
        <dbReference type="ARBA" id="ARBA00023136"/>
    </source>
</evidence>
<feature type="compositionally biased region" description="Basic and acidic residues" evidence="5">
    <location>
        <begin position="515"/>
        <end position="535"/>
    </location>
</feature>
<dbReference type="EMBL" id="JAPUFD010000001">
    <property type="protein sequence ID" value="MDI1485325.1"/>
    <property type="molecule type" value="Genomic_DNA"/>
</dbReference>
<feature type="transmembrane region" description="Helical" evidence="6">
    <location>
        <begin position="191"/>
        <end position="209"/>
    </location>
</feature>
<keyword evidence="2 6" id="KW-0812">Transmembrane</keyword>
<feature type="transmembrane region" description="Helical" evidence="6">
    <location>
        <begin position="12"/>
        <end position="33"/>
    </location>
</feature>
<feature type="compositionally biased region" description="Basic residues" evidence="5">
    <location>
        <begin position="479"/>
        <end position="488"/>
    </location>
</feature>
<evidence type="ECO:0000256" key="1">
    <source>
        <dbReference type="ARBA" id="ARBA00004141"/>
    </source>
</evidence>
<dbReference type="GO" id="GO:0016020">
    <property type="term" value="C:membrane"/>
    <property type="evidence" value="ECO:0007669"/>
    <property type="project" value="UniProtKB-SubCell"/>
</dbReference>
<dbReference type="SUPFAM" id="SSF103481">
    <property type="entry name" value="Multidrug resistance efflux transporter EmrE"/>
    <property type="match status" value="1"/>
</dbReference>
<evidence type="ECO:0000256" key="5">
    <source>
        <dbReference type="SAM" id="MobiDB-lite"/>
    </source>
</evidence>
<feature type="transmembrane region" description="Helical" evidence="6">
    <location>
        <begin position="312"/>
        <end position="330"/>
    </location>
</feature>
<reference evidence="7" key="1">
    <citation type="journal article" date="2023" name="Genome Biol. Evol.">
        <title>First Whole Genome Sequence and Flow Cytometry Genome Size Data for the Lichen-Forming Fungus Ramalina farinacea (Ascomycota).</title>
        <authorList>
            <person name="Llewellyn T."/>
            <person name="Mian S."/>
            <person name="Hill R."/>
            <person name="Leitch I.J."/>
            <person name="Gaya E."/>
        </authorList>
    </citation>
    <scope>NUCLEOTIDE SEQUENCE</scope>
    <source>
        <strain evidence="7">LIQ254RAFAR</strain>
    </source>
</reference>
<feature type="transmembrane region" description="Helical" evidence="6">
    <location>
        <begin position="260"/>
        <end position="281"/>
    </location>
</feature>
<evidence type="ECO:0000313" key="7">
    <source>
        <dbReference type="EMBL" id="MDI1485325.1"/>
    </source>
</evidence>
<feature type="transmembrane region" description="Helical" evidence="6">
    <location>
        <begin position="229"/>
        <end position="248"/>
    </location>
</feature>
<name>A0AA43TSK8_9LECA</name>
<feature type="region of interest" description="Disordered" evidence="5">
    <location>
        <begin position="332"/>
        <end position="400"/>
    </location>
</feature>
<keyword evidence="3 6" id="KW-1133">Transmembrane helix</keyword>
<evidence type="ECO:0000313" key="8">
    <source>
        <dbReference type="Proteomes" id="UP001161017"/>
    </source>
</evidence>
<dbReference type="Proteomes" id="UP001161017">
    <property type="component" value="Unassembled WGS sequence"/>
</dbReference>
<proteinExistence type="predicted"/>
<evidence type="ECO:0000256" key="2">
    <source>
        <dbReference type="ARBA" id="ARBA00022692"/>
    </source>
</evidence>
<feature type="compositionally biased region" description="Low complexity" evidence="5">
    <location>
        <begin position="500"/>
        <end position="513"/>
    </location>
</feature>
<comment type="caution">
    <text evidence="7">The sequence shown here is derived from an EMBL/GenBank/DDBJ whole genome shotgun (WGS) entry which is preliminary data.</text>
</comment>
<dbReference type="AlphaFoldDB" id="A0AA43TSK8"/>
<feature type="compositionally biased region" description="Low complexity" evidence="5">
    <location>
        <begin position="428"/>
        <end position="444"/>
    </location>
</feature>
<feature type="compositionally biased region" description="Polar residues" evidence="5">
    <location>
        <begin position="332"/>
        <end position="345"/>
    </location>
</feature>
<organism evidence="7 8">
    <name type="scientific">Ramalina farinacea</name>
    <dbReference type="NCBI Taxonomy" id="258253"/>
    <lineage>
        <taxon>Eukaryota</taxon>
        <taxon>Fungi</taxon>
        <taxon>Dikarya</taxon>
        <taxon>Ascomycota</taxon>
        <taxon>Pezizomycotina</taxon>
        <taxon>Lecanoromycetes</taxon>
        <taxon>OSLEUM clade</taxon>
        <taxon>Lecanoromycetidae</taxon>
        <taxon>Lecanorales</taxon>
        <taxon>Lecanorineae</taxon>
        <taxon>Ramalinaceae</taxon>
        <taxon>Ramalina</taxon>
    </lineage>
</organism>
<feature type="compositionally biased region" description="Basic and acidic residues" evidence="5">
    <location>
        <begin position="542"/>
        <end position="554"/>
    </location>
</feature>
<feature type="transmembrane region" description="Helical" evidence="6">
    <location>
        <begin position="152"/>
        <end position="170"/>
    </location>
</feature>
<keyword evidence="4 6" id="KW-0472">Membrane</keyword>